<protein>
    <recommendedName>
        <fullName evidence="3">DUF4283 domain-containing protein</fullName>
    </recommendedName>
</protein>
<dbReference type="AlphaFoldDB" id="A0A8X7UIU5"/>
<evidence type="ECO:0000313" key="1">
    <source>
        <dbReference type="EMBL" id="KAG2277521.1"/>
    </source>
</evidence>
<comment type="caution">
    <text evidence="1">The sequence shown here is derived from an EMBL/GenBank/DDBJ whole genome shotgun (WGS) entry which is preliminary data.</text>
</comment>
<dbReference type="Proteomes" id="UP000886595">
    <property type="component" value="Unassembled WGS sequence"/>
</dbReference>
<keyword evidence="2" id="KW-1185">Reference proteome</keyword>
<dbReference type="InterPro" id="IPR040256">
    <property type="entry name" value="At4g02000-like"/>
</dbReference>
<gene>
    <name evidence="1" type="ORF">Bca52824_060076</name>
</gene>
<evidence type="ECO:0008006" key="3">
    <source>
        <dbReference type="Google" id="ProtNLM"/>
    </source>
</evidence>
<dbReference type="EMBL" id="JAAMPC010000012">
    <property type="protein sequence ID" value="KAG2277521.1"/>
    <property type="molecule type" value="Genomic_DNA"/>
</dbReference>
<sequence>MVLFRIENSHMRARVIQRHLTAMPLWIDLKGVPNDLFSHKGLKCLTRATGKFVKLHPNTERCTQLDVARVLAEVNLHTSLVEKITFKAKNGDQRDQDEGLQAHSVLQSYKVISKVLANGEAHFSRSY</sequence>
<accession>A0A8X7UIU5</accession>
<organism evidence="1 2">
    <name type="scientific">Brassica carinata</name>
    <name type="common">Ethiopian mustard</name>
    <name type="synonym">Abyssinian cabbage</name>
    <dbReference type="NCBI Taxonomy" id="52824"/>
    <lineage>
        <taxon>Eukaryota</taxon>
        <taxon>Viridiplantae</taxon>
        <taxon>Streptophyta</taxon>
        <taxon>Embryophyta</taxon>
        <taxon>Tracheophyta</taxon>
        <taxon>Spermatophyta</taxon>
        <taxon>Magnoliopsida</taxon>
        <taxon>eudicotyledons</taxon>
        <taxon>Gunneridae</taxon>
        <taxon>Pentapetalae</taxon>
        <taxon>rosids</taxon>
        <taxon>malvids</taxon>
        <taxon>Brassicales</taxon>
        <taxon>Brassicaceae</taxon>
        <taxon>Brassiceae</taxon>
        <taxon>Brassica</taxon>
    </lineage>
</organism>
<proteinExistence type="predicted"/>
<evidence type="ECO:0000313" key="2">
    <source>
        <dbReference type="Proteomes" id="UP000886595"/>
    </source>
</evidence>
<dbReference type="PANTHER" id="PTHR31286">
    <property type="entry name" value="GLYCINE-RICH CELL WALL STRUCTURAL PROTEIN 1.8-LIKE"/>
    <property type="match status" value="1"/>
</dbReference>
<reference evidence="1 2" key="1">
    <citation type="submission" date="2020-02" db="EMBL/GenBank/DDBJ databases">
        <authorList>
            <person name="Ma Q."/>
            <person name="Huang Y."/>
            <person name="Song X."/>
            <person name="Pei D."/>
        </authorList>
    </citation>
    <scope>NUCLEOTIDE SEQUENCE [LARGE SCALE GENOMIC DNA]</scope>
    <source>
        <strain evidence="1">Sxm20200214</strain>
        <tissue evidence="1">Leaf</tissue>
    </source>
</reference>
<dbReference type="OrthoDB" id="1112773at2759"/>
<name>A0A8X7UIU5_BRACI</name>
<dbReference type="PANTHER" id="PTHR31286:SF148">
    <property type="entry name" value="DUF4283 DOMAIN-CONTAINING PROTEIN"/>
    <property type="match status" value="1"/>
</dbReference>